<evidence type="ECO:0000313" key="1">
    <source>
        <dbReference type="EMBL" id="WAR42940.1"/>
    </source>
</evidence>
<accession>A0ABY7GFP5</accession>
<proteinExistence type="predicted"/>
<protein>
    <submittedName>
        <fullName evidence="1">Uncharacterized protein</fullName>
    </submittedName>
</protein>
<evidence type="ECO:0000313" key="2">
    <source>
        <dbReference type="Proteomes" id="UP001162780"/>
    </source>
</evidence>
<dbReference type="EMBL" id="CP113517">
    <property type="protein sequence ID" value="WAR42940.1"/>
    <property type="molecule type" value="Genomic_DNA"/>
</dbReference>
<organism evidence="1 2">
    <name type="scientific">Methylomonas rapida</name>
    <dbReference type="NCBI Taxonomy" id="2963939"/>
    <lineage>
        <taxon>Bacteria</taxon>
        <taxon>Pseudomonadati</taxon>
        <taxon>Pseudomonadota</taxon>
        <taxon>Gammaproteobacteria</taxon>
        <taxon>Methylococcales</taxon>
        <taxon>Methylococcaceae</taxon>
        <taxon>Methylomonas</taxon>
    </lineage>
</organism>
<dbReference type="Proteomes" id="UP001162780">
    <property type="component" value="Chromosome"/>
</dbReference>
<dbReference type="RefSeq" id="WP_255187923.1">
    <property type="nucleotide sequence ID" value="NZ_CP113517.1"/>
</dbReference>
<name>A0ABY7GFP5_9GAMM</name>
<keyword evidence="2" id="KW-1185">Reference proteome</keyword>
<gene>
    <name evidence="1" type="ORF">NM686_011050</name>
</gene>
<reference evidence="1" key="1">
    <citation type="submission" date="2022-11" db="EMBL/GenBank/DDBJ databases">
        <title>Methylomonas rapida sp. nov., Carotenoid-Producing Obligate Methanotrophs with High Growth Characteristics and Biotechnological Potential.</title>
        <authorList>
            <person name="Tikhonova E.N."/>
            <person name="Suleimanov R.Z."/>
            <person name="Miroshnikov K."/>
            <person name="Oshkin I.Y."/>
            <person name="Belova S.E."/>
            <person name="Danilova O.V."/>
            <person name="Ashikhmin A."/>
            <person name="Konopkin A."/>
            <person name="But S.Y."/>
            <person name="Khmelenina V.N."/>
            <person name="Kuznetsov N."/>
            <person name="Pimenov N.V."/>
            <person name="Dedysh S.N."/>
        </authorList>
    </citation>
    <scope>NUCLEOTIDE SEQUENCE</scope>
    <source>
        <strain evidence="1">MP1</strain>
    </source>
</reference>
<sequence>MGQLENAVLSQHNTIKKLVSETLALRAFALAVLEQPGINLGLLRDEFVERWEQAVRQVPPEMQDKEQLQKLLIEIEHVLNRPGRDGA</sequence>